<dbReference type="RefSeq" id="XP_055895118.1">
    <property type="nucleotide sequence ID" value="XM_056039143.1"/>
</dbReference>
<dbReference type="InterPro" id="IPR050498">
    <property type="entry name" value="Ycf3"/>
</dbReference>
<dbReference type="SMART" id="SM00028">
    <property type="entry name" value="TPR"/>
    <property type="match status" value="24"/>
</dbReference>
<evidence type="ECO:0000313" key="6">
    <source>
        <dbReference type="RefSeq" id="XP_055895117.1"/>
    </source>
</evidence>
<evidence type="ECO:0000313" key="8">
    <source>
        <dbReference type="RefSeq" id="XP_055895119.1"/>
    </source>
</evidence>
<feature type="repeat" description="TPR" evidence="3">
    <location>
        <begin position="1586"/>
        <end position="1619"/>
    </location>
</feature>
<feature type="repeat" description="TPR" evidence="3">
    <location>
        <begin position="1436"/>
        <end position="1469"/>
    </location>
</feature>
<feature type="repeat" description="TPR" evidence="3">
    <location>
        <begin position="1790"/>
        <end position="1823"/>
    </location>
</feature>
<dbReference type="PANTHER" id="PTHR44858:SF1">
    <property type="entry name" value="UDP-N-ACETYLGLUCOSAMINE--PEPTIDE N-ACETYLGLUCOSAMINYLTRANSFERASE SPINDLY-RELATED"/>
    <property type="match status" value="1"/>
</dbReference>
<dbReference type="InterPro" id="IPR019734">
    <property type="entry name" value="TPR_rpt"/>
</dbReference>
<feature type="repeat" description="TPR" evidence="3">
    <location>
        <begin position="1962"/>
        <end position="1995"/>
    </location>
</feature>
<feature type="repeat" description="TPR" evidence="3">
    <location>
        <begin position="1928"/>
        <end position="1961"/>
    </location>
</feature>
<name>A0A9W3B6H1_BIOGL</name>
<organism evidence="5 8">
    <name type="scientific">Biomphalaria glabrata</name>
    <name type="common">Bloodfluke planorb</name>
    <name type="synonym">Freshwater snail</name>
    <dbReference type="NCBI Taxonomy" id="6526"/>
    <lineage>
        <taxon>Eukaryota</taxon>
        <taxon>Metazoa</taxon>
        <taxon>Spiralia</taxon>
        <taxon>Lophotrochozoa</taxon>
        <taxon>Mollusca</taxon>
        <taxon>Gastropoda</taxon>
        <taxon>Heterobranchia</taxon>
        <taxon>Euthyneura</taxon>
        <taxon>Panpulmonata</taxon>
        <taxon>Hygrophila</taxon>
        <taxon>Lymnaeoidea</taxon>
        <taxon>Planorbidae</taxon>
        <taxon>Biomphalaria</taxon>
    </lineage>
</organism>
<feature type="repeat" description="TPR" evidence="3">
    <location>
        <begin position="1230"/>
        <end position="1263"/>
    </location>
</feature>
<feature type="region of interest" description="Disordered" evidence="4">
    <location>
        <begin position="345"/>
        <end position="373"/>
    </location>
</feature>
<evidence type="ECO:0000256" key="1">
    <source>
        <dbReference type="ARBA" id="ARBA00022737"/>
    </source>
</evidence>
<dbReference type="PANTHER" id="PTHR44858">
    <property type="entry name" value="TETRATRICOPEPTIDE REPEAT PROTEIN 6"/>
    <property type="match status" value="1"/>
</dbReference>
<feature type="compositionally biased region" description="Polar residues" evidence="4">
    <location>
        <begin position="249"/>
        <end position="258"/>
    </location>
</feature>
<dbReference type="SUPFAM" id="SSF48452">
    <property type="entry name" value="TPR-like"/>
    <property type="match status" value="4"/>
</dbReference>
<dbReference type="Proteomes" id="UP001165740">
    <property type="component" value="Chromosome 8"/>
</dbReference>
<dbReference type="InterPro" id="IPR011990">
    <property type="entry name" value="TPR-like_helical_dom_sf"/>
</dbReference>
<reference evidence="6 7" key="1">
    <citation type="submission" date="2025-04" db="UniProtKB">
        <authorList>
            <consortium name="RefSeq"/>
        </authorList>
    </citation>
    <scope>IDENTIFICATION</scope>
</reference>
<proteinExistence type="predicted"/>
<dbReference type="RefSeq" id="XP_055895117.1">
    <property type="nucleotide sequence ID" value="XM_056039142.1"/>
</dbReference>
<dbReference type="OMA" id="DQYLVMP"/>
<dbReference type="OrthoDB" id="1658288at2759"/>
<dbReference type="Pfam" id="PF13181">
    <property type="entry name" value="TPR_8"/>
    <property type="match status" value="6"/>
</dbReference>
<dbReference type="Pfam" id="PF13432">
    <property type="entry name" value="TPR_16"/>
    <property type="match status" value="2"/>
</dbReference>
<evidence type="ECO:0000313" key="5">
    <source>
        <dbReference type="Proteomes" id="UP001165740"/>
    </source>
</evidence>
<feature type="repeat" description="TPR" evidence="3">
    <location>
        <begin position="1367"/>
        <end position="1400"/>
    </location>
</feature>
<feature type="region of interest" description="Disordered" evidence="4">
    <location>
        <begin position="1"/>
        <end position="75"/>
    </location>
</feature>
<dbReference type="Pfam" id="PF13414">
    <property type="entry name" value="TPR_11"/>
    <property type="match status" value="1"/>
</dbReference>
<feature type="repeat" description="TPR" evidence="3">
    <location>
        <begin position="1653"/>
        <end position="1686"/>
    </location>
</feature>
<feature type="repeat" description="TPR" evidence="3">
    <location>
        <begin position="1128"/>
        <end position="1161"/>
    </location>
</feature>
<feature type="region of interest" description="Disordered" evidence="4">
    <location>
        <begin position="234"/>
        <end position="258"/>
    </location>
</feature>
<evidence type="ECO:0000313" key="7">
    <source>
        <dbReference type="RefSeq" id="XP_055895118.1"/>
    </source>
</evidence>
<evidence type="ECO:0000256" key="2">
    <source>
        <dbReference type="ARBA" id="ARBA00022803"/>
    </source>
</evidence>
<feature type="repeat" description="TPR" evidence="3">
    <location>
        <begin position="1264"/>
        <end position="1297"/>
    </location>
</feature>
<feature type="region of interest" description="Disordered" evidence="4">
    <location>
        <begin position="768"/>
        <end position="821"/>
    </location>
</feature>
<dbReference type="RefSeq" id="XP_055895119.1">
    <property type="nucleotide sequence ID" value="XM_056039144.1"/>
</dbReference>
<feature type="compositionally biased region" description="Basic and acidic residues" evidence="4">
    <location>
        <begin position="768"/>
        <end position="798"/>
    </location>
</feature>
<feature type="compositionally biased region" description="Basic residues" evidence="4">
    <location>
        <begin position="234"/>
        <end position="244"/>
    </location>
</feature>
<keyword evidence="1" id="KW-0677">Repeat</keyword>
<gene>
    <name evidence="6 7 8" type="primary">LOC106078913</name>
</gene>
<feature type="region of interest" description="Disordered" evidence="4">
    <location>
        <begin position="434"/>
        <end position="459"/>
    </location>
</feature>
<sequence length="2103" mass="241389">MAYLRTINESDLKGEDDSSYQKVLHQERKSLESHDNNLQKEQKNRSKSKKDELITRYASDFMPQPPKKERKTQPFFHDNLETKDFKVSQYMVIPSVPAYSPVDEGMKTVLESRLKKYPYAHKKLVTIEDMRKPKISLLGVLPVRACSDIQTLNVVLEGASALEYTSVARAAPKLYNTPASSFVFADNSLGEINETKTKSDTQSAPRKPAILPGMGTTVLKLCERMKPIKISYLHQRKKSKRPKTKSPNMAASCQSSFSSTELNLSDDTTYTTNNETPEVLFAGESIETYIGLEKETERDELTSGNTVKSVKELLEEAKLISLATSEPLYIKNANRYISNKEEGLLEKNQMDKGNNTKRNPVKENTKISSQNQKEKTFSNVVDTVEIKRAERTVDEIIASLKDQTAYNQETDADRKIKEIMQRVMSRTNIEVEETFDETKTERNESSALITESDQEPDKQVSSLHYFDDAKLEIDDIPTADTGTYNSNDLMTDDPVSFGSKSIADRSPLSISELNFTKTDDNGIKESEILDEHLRQTREEINYEQMRNDLLLPPEATVEDLLSIKGELKEFQERLLPFASTSLKHNSLIPSISFLSTSVTTVPKSFNNDMDSRKTQEKQNHISVHHFCHNTPDSQLPLELVHVGRKYHTPDRFASVARAQRYRFRPGDVILSAECSSTDNSVRPNQESERINQATPMESSLTIWQKTAEKLLGETLIMVAGKMVDMGSNESQIYWNPAPPKLGTASDIVKEFLFPQYRVEGCEELFERHPVETMEKESNTNEDKGDTELDLEKKKLHERTVRKRHNSDNTKQNSRKKNKKVDKYDCISDAQSCNSINEDQLDTNEKEQTYRRPVTAPSLLATNYETLIIPQDFNTALHEIKEQKKLLEKVKQMKHKEVEKRNHQTLGEAPNVLLKKDSIKFEIKNASEKVKEEPTPCEEAIQAGRNYIILPKKKKKKKGKRTLDKSKMIAAEQMLTTKNTKFIERRESMPMQHKIIERELRVSWQIRHRRFSMPSVLNFQEYKTRKRMPSEENEREWVRGIWNTWFDEVFPPTPHGSDEEEVNKEIIDKKIKKDTKEENNQLKKEVSQILSQDIEAIEPMKDTMENTEIYQKEITKLTHVINNIQTPTAFDYCRRGALYRKIGQLKKAECDLDRAINMEPDLLDAYWHRHLLYILQDKKTAALEDLNFIMKRNKSHAGAYRSMAEIHKQQDDITMAIINYSSAIKYNSLDHEAYFQRAQLYEKRGDMLLAMEDYTNAIKIMPYHTDAIMKHGLYYFENENWGNAINDFSELLKVEPFNVKARIFRARAYAKMMNWVASLQDLSATIHLDPNNWQAFYQRACILRKANPEKALLDLSVSLLLNDTEENIMSYLQRGILYNTLGKPEDAIQDFESVLKLNKDIAPAHVNLGLIFMNRHCNYHRAIKTFTAALKVDPTYVRAYVCRAEAYYKIHEMKNALKDFTKAIHLCPDVHYHYMYRGHLVLKMGQLELAAFCVSHASELGIKNPEKSFGGSASQQAVVHSFLNNFDKAVEALQQAARAQPSASTFMLLGKTHMKARQYKEAASSFNDALDKMKPWKKGDSWPKEAAEAHYLSGLCYMELRKFSEAQLQFNQAIKLNSSYADAYYQQGLASVKLKHPKGIQDFNRALALNPKIFQAYLSRACYYGQKGKYAKAILNCNEAIKLQPKCLRGYLYRGALKYWIKAYELAIQDLTNAASLDTECPIPYFNRAVCYHESGQHDKALTDYSIVLMLDSMLDLKVLVNRGLLYFERQDYINALLDLKAAAQLRSTDHRIQHTLGLCFHKLGRFKEAVLTFNKCLQLKPFFLNGFIARGNVYMDFGHKEGLILAQRDYQRAVRLDPLCLPAHINLAYAAQVSGQFMQAWKHFTSIIEVKAGYKPALEGRAIVNLQMGNIFGAFQDISLSISYGPSAELLTNRGVINQYMGESTLAMQDYQQALQIDPTFALAYYNAGNIYFHSRRFQQALHYYTMAIESNNQDESAYINRAITKVLLQDINGAFNDFEMAAKLCPFSAHIYFNRANLHASLGKFHDAEQDYCEALKIKPDDPMMLKKRADVRGHLGKQNEAIEDYKRAVAIQLRPNKLIVN</sequence>
<dbReference type="GeneID" id="106078913"/>
<feature type="repeat" description="TPR" evidence="3">
    <location>
        <begin position="2030"/>
        <end position="2063"/>
    </location>
</feature>
<evidence type="ECO:0000256" key="3">
    <source>
        <dbReference type="PROSITE-ProRule" id="PRU00339"/>
    </source>
</evidence>
<evidence type="ECO:0000256" key="4">
    <source>
        <dbReference type="SAM" id="MobiDB-lite"/>
    </source>
</evidence>
<keyword evidence="2 3" id="KW-0802">TPR repeat</keyword>
<dbReference type="PROSITE" id="PS50005">
    <property type="entry name" value="TPR"/>
    <property type="match status" value="11"/>
</dbReference>
<dbReference type="Gene3D" id="1.25.40.10">
    <property type="entry name" value="Tetratricopeptide repeat domain"/>
    <property type="match status" value="9"/>
</dbReference>
<keyword evidence="5" id="KW-1185">Reference proteome</keyword>
<protein>
    <submittedName>
        <fullName evidence="6 7">Uncharacterized protein LOC106078913 isoform X1</fullName>
    </submittedName>
</protein>
<feature type="compositionally biased region" description="Basic and acidic residues" evidence="4">
    <location>
        <begin position="24"/>
        <end position="54"/>
    </location>
</feature>
<accession>A0A9W3B6H1</accession>